<organism evidence="1 2">
    <name type="scientific">Trichobilharzia regenti</name>
    <name type="common">Nasal bird schistosome</name>
    <dbReference type="NCBI Taxonomy" id="157069"/>
    <lineage>
        <taxon>Eukaryota</taxon>
        <taxon>Metazoa</taxon>
        <taxon>Spiralia</taxon>
        <taxon>Lophotrochozoa</taxon>
        <taxon>Platyhelminthes</taxon>
        <taxon>Trematoda</taxon>
        <taxon>Digenea</taxon>
        <taxon>Strigeidida</taxon>
        <taxon>Schistosomatoidea</taxon>
        <taxon>Schistosomatidae</taxon>
        <taxon>Trichobilharzia</taxon>
    </lineage>
</organism>
<proteinExistence type="predicted"/>
<reference evidence="2" key="2">
    <citation type="submission" date="2023-11" db="UniProtKB">
        <authorList>
            <consortium name="WormBaseParasite"/>
        </authorList>
    </citation>
    <scope>IDENTIFICATION</scope>
</reference>
<evidence type="ECO:0000313" key="2">
    <source>
        <dbReference type="WBParaSite" id="TREG1_121680.3"/>
    </source>
</evidence>
<evidence type="ECO:0000313" key="1">
    <source>
        <dbReference type="Proteomes" id="UP000050795"/>
    </source>
</evidence>
<dbReference type="WBParaSite" id="TREG1_121680.3">
    <property type="protein sequence ID" value="TREG1_121680.3"/>
    <property type="gene ID" value="TREG1_121680"/>
</dbReference>
<keyword evidence="1" id="KW-1185">Reference proteome</keyword>
<name>A0AA85IV22_TRIRE</name>
<sequence>MVPRSIPEFSICSICVCMADCIHHEYSFTACSPASSNGRIGSFLEFDYEIKGLELIIAVRIQLNMPRSTFDSATGEFYILFDLVSE</sequence>
<dbReference type="AlphaFoldDB" id="A0AA85IV22"/>
<protein>
    <submittedName>
        <fullName evidence="2">Uncharacterized protein</fullName>
    </submittedName>
</protein>
<dbReference type="Proteomes" id="UP000050795">
    <property type="component" value="Unassembled WGS sequence"/>
</dbReference>
<accession>A0AA85IV22</accession>
<reference evidence="1" key="1">
    <citation type="submission" date="2022-06" db="EMBL/GenBank/DDBJ databases">
        <authorList>
            <person name="Berger JAMES D."/>
            <person name="Berger JAMES D."/>
        </authorList>
    </citation>
    <scope>NUCLEOTIDE SEQUENCE [LARGE SCALE GENOMIC DNA]</scope>
</reference>